<proteinExistence type="predicted"/>
<dbReference type="STRING" id="360105.CCV52592_0924"/>
<accession>A7GZN2</accession>
<organism evidence="1 2">
    <name type="scientific">Campylobacter curvus (strain 525.92)</name>
    <dbReference type="NCBI Taxonomy" id="360105"/>
    <lineage>
        <taxon>Bacteria</taxon>
        <taxon>Pseudomonadati</taxon>
        <taxon>Campylobacterota</taxon>
        <taxon>Epsilonproteobacteria</taxon>
        <taxon>Campylobacterales</taxon>
        <taxon>Campylobacteraceae</taxon>
        <taxon>Campylobacter</taxon>
    </lineage>
</organism>
<sequence>MKKFLALFSFLFIAVGLFWVCYKFFMTSSDDPPEFANFSTTLEPLACDMNKAACPVDFNGEQLKFELDPKPIYAMRPVTLKITGGAKLALKEPGLEIYGLNMDMGVIRAKLEQKGDDLVAQVVLSACVVDIMRYRFDVTDKGSKIGLHIDFDLKI</sequence>
<dbReference type="KEGG" id="ccv:CCV52592_0924"/>
<name>A7GZN2_CAMC5</name>
<dbReference type="HOGENOM" id="CLU_128628_0_0_7"/>
<dbReference type="AlphaFoldDB" id="A7GZN2"/>
<dbReference type="OrthoDB" id="5354971at2"/>
<evidence type="ECO:0000313" key="2">
    <source>
        <dbReference type="Proteomes" id="UP000006380"/>
    </source>
</evidence>
<evidence type="ECO:0008006" key="3">
    <source>
        <dbReference type="Google" id="ProtNLM"/>
    </source>
</evidence>
<evidence type="ECO:0000313" key="1">
    <source>
        <dbReference type="EMBL" id="EAT99412.2"/>
    </source>
</evidence>
<gene>
    <name evidence="1" type="ORF">CCV52592_0924</name>
</gene>
<protein>
    <recommendedName>
        <fullName evidence="3">Periplasmic protein</fullName>
    </recommendedName>
</protein>
<keyword evidence="2" id="KW-1185">Reference proteome</keyword>
<dbReference type="Proteomes" id="UP000006380">
    <property type="component" value="Chromosome"/>
</dbReference>
<reference evidence="1" key="1">
    <citation type="submission" date="2016-07" db="EMBL/GenBank/DDBJ databases">
        <title>Comparative genomics of the Campylobacter concisus group.</title>
        <authorList>
            <person name="Miller W.G."/>
            <person name="Yee E."/>
            <person name="Chapman M.H."/>
            <person name="Huynh S."/>
            <person name="Bono J.L."/>
            <person name="On S.L.W."/>
            <person name="StLeger J."/>
            <person name="Foster G."/>
            <person name="Parker C.T."/>
        </authorList>
    </citation>
    <scope>NUCLEOTIDE SEQUENCE</scope>
    <source>
        <strain evidence="1">525.92</strain>
    </source>
</reference>
<dbReference type="EMBL" id="CP000767">
    <property type="protein sequence ID" value="EAT99412.2"/>
    <property type="molecule type" value="Genomic_DNA"/>
</dbReference>
<dbReference type="RefSeq" id="WP_011992541.1">
    <property type="nucleotide sequence ID" value="NC_009715.2"/>
</dbReference>